<organism evidence="7 8">
    <name type="scientific">Parabacteroides faecis</name>
    <dbReference type="NCBI Taxonomy" id="1217282"/>
    <lineage>
        <taxon>Bacteria</taxon>
        <taxon>Pseudomonadati</taxon>
        <taxon>Bacteroidota</taxon>
        <taxon>Bacteroidia</taxon>
        <taxon>Bacteroidales</taxon>
        <taxon>Tannerellaceae</taxon>
        <taxon>Parabacteroides</taxon>
    </lineage>
</organism>
<feature type="domain" description="ABC transporter" evidence="6">
    <location>
        <begin position="13"/>
        <end position="249"/>
    </location>
</feature>
<keyword evidence="8" id="KW-1185">Reference proteome</keyword>
<dbReference type="InterPro" id="IPR003439">
    <property type="entry name" value="ABC_transporter-like_ATP-bd"/>
</dbReference>
<dbReference type="Pfam" id="PF00005">
    <property type="entry name" value="ABC_tran"/>
    <property type="match status" value="1"/>
</dbReference>
<dbReference type="CDD" id="cd03214">
    <property type="entry name" value="ABC_Iron-Siderophores_B12_Hemin"/>
    <property type="match status" value="1"/>
</dbReference>
<comment type="caution">
    <text evidence="7">The sequence shown here is derived from an EMBL/GenBank/DDBJ whole genome shotgun (WGS) entry which is preliminary data.</text>
</comment>
<dbReference type="EMBL" id="JACHOC010000001">
    <property type="protein sequence ID" value="MBB4620631.1"/>
    <property type="molecule type" value="Genomic_DNA"/>
</dbReference>
<evidence type="ECO:0000256" key="1">
    <source>
        <dbReference type="ARBA" id="ARBA00022448"/>
    </source>
</evidence>
<reference evidence="7 8" key="1">
    <citation type="submission" date="2020-08" db="EMBL/GenBank/DDBJ databases">
        <title>Genomic Encyclopedia of Type Strains, Phase IV (KMG-IV): sequencing the most valuable type-strain genomes for metagenomic binning, comparative biology and taxonomic classification.</title>
        <authorList>
            <person name="Goeker M."/>
        </authorList>
    </citation>
    <scope>NUCLEOTIDE SEQUENCE [LARGE SCALE GENOMIC DNA]</scope>
    <source>
        <strain evidence="7 8">DSM 102983</strain>
    </source>
</reference>
<keyword evidence="4" id="KW-1278">Translocase</keyword>
<dbReference type="Proteomes" id="UP000533637">
    <property type="component" value="Unassembled WGS sequence"/>
</dbReference>
<dbReference type="SUPFAM" id="SSF52540">
    <property type="entry name" value="P-loop containing nucleoside triphosphate hydrolases"/>
    <property type="match status" value="1"/>
</dbReference>
<keyword evidence="2" id="KW-0547">Nucleotide-binding</keyword>
<dbReference type="PROSITE" id="PS50893">
    <property type="entry name" value="ABC_TRANSPORTER_2"/>
    <property type="match status" value="1"/>
</dbReference>
<accession>A0ABR6KGK2</accession>
<dbReference type="SMART" id="SM00382">
    <property type="entry name" value="AAA"/>
    <property type="match status" value="1"/>
</dbReference>
<dbReference type="Gene3D" id="3.40.50.300">
    <property type="entry name" value="P-loop containing nucleotide triphosphate hydrolases"/>
    <property type="match status" value="1"/>
</dbReference>
<dbReference type="PANTHER" id="PTHR42794">
    <property type="entry name" value="HEMIN IMPORT ATP-BINDING PROTEIN HMUV"/>
    <property type="match status" value="1"/>
</dbReference>
<sequence length="347" mass="37770">MRTQEPVIETNHLSIGYLLKGGRRKIIHEDLNLRLQPGEVTCLLGLNGAGKSTLLRTLCGFQPPLSGEIRLMGKPLASYSQSNFSLTVGVVLTEKTNAGGITVYELVSLGRHPYTGFFGQLKKHDREIIEQSLEAAGIAHKAQNYVSELSDGERQKAMIAKALAQQCPIILLDEPTAFLDVTSRIETMVLLHRLATEQHKAILLSTHDLDLAIQMGDCLWLQEKGRPMACGTPEDLILSGAFESFFGKEGIVFDPSTGKLNTKAPVDPIGVEGDFLVSYWVGNALIRNGFRPAPAKEGQVNVNCLSPSDLLLTLPDGKVRKLDGVAALIEAVREEEFSTKVSPLSAQ</sequence>
<keyword evidence="1" id="KW-0813">Transport</keyword>
<name>A0ABR6KGK2_9BACT</name>
<dbReference type="InterPro" id="IPR027417">
    <property type="entry name" value="P-loop_NTPase"/>
</dbReference>
<comment type="function">
    <text evidence="5">Part of the ABC transporter complex HmuTUV involved in hemin import. Responsible for energy coupling to the transport system.</text>
</comment>
<keyword evidence="3 7" id="KW-0067">ATP-binding</keyword>
<evidence type="ECO:0000256" key="4">
    <source>
        <dbReference type="ARBA" id="ARBA00022967"/>
    </source>
</evidence>
<dbReference type="GO" id="GO:0005524">
    <property type="term" value="F:ATP binding"/>
    <property type="evidence" value="ECO:0007669"/>
    <property type="project" value="UniProtKB-KW"/>
</dbReference>
<dbReference type="InterPro" id="IPR003593">
    <property type="entry name" value="AAA+_ATPase"/>
</dbReference>
<evidence type="ECO:0000313" key="7">
    <source>
        <dbReference type="EMBL" id="MBB4620631.1"/>
    </source>
</evidence>
<proteinExistence type="predicted"/>
<dbReference type="RefSeq" id="WP_183668766.1">
    <property type="nucleotide sequence ID" value="NZ_BMPB01000004.1"/>
</dbReference>
<dbReference type="PANTHER" id="PTHR42794:SF1">
    <property type="entry name" value="HEMIN IMPORT ATP-BINDING PROTEIN HMUV"/>
    <property type="match status" value="1"/>
</dbReference>
<evidence type="ECO:0000259" key="6">
    <source>
        <dbReference type="PROSITE" id="PS50893"/>
    </source>
</evidence>
<evidence type="ECO:0000256" key="3">
    <source>
        <dbReference type="ARBA" id="ARBA00022840"/>
    </source>
</evidence>
<evidence type="ECO:0000313" key="8">
    <source>
        <dbReference type="Proteomes" id="UP000533637"/>
    </source>
</evidence>
<protein>
    <submittedName>
        <fullName evidence="7">Iron complex transport system ATP-binding protein</fullName>
    </submittedName>
</protein>
<gene>
    <name evidence="7" type="ORF">GGQ57_000505</name>
</gene>
<evidence type="ECO:0000256" key="2">
    <source>
        <dbReference type="ARBA" id="ARBA00022741"/>
    </source>
</evidence>
<evidence type="ECO:0000256" key="5">
    <source>
        <dbReference type="ARBA" id="ARBA00037066"/>
    </source>
</evidence>